<name>A0A1H2TW09_9PSEU</name>
<dbReference type="Proteomes" id="UP000199529">
    <property type="component" value="Unassembled WGS sequence"/>
</dbReference>
<keyword evidence="1" id="KW-0472">Membrane</keyword>
<feature type="transmembrane region" description="Helical" evidence="1">
    <location>
        <begin position="218"/>
        <end position="240"/>
    </location>
</feature>
<dbReference type="EMBL" id="FNOK01000003">
    <property type="protein sequence ID" value="SDW47549.1"/>
    <property type="molecule type" value="Genomic_DNA"/>
</dbReference>
<feature type="transmembrane region" description="Helical" evidence="1">
    <location>
        <begin position="89"/>
        <end position="108"/>
    </location>
</feature>
<dbReference type="GO" id="GO:0015558">
    <property type="term" value="F:secondary active p-aminobenzoyl-glutamate transmembrane transporter activity"/>
    <property type="evidence" value="ECO:0007669"/>
    <property type="project" value="InterPro"/>
</dbReference>
<accession>A0A1H2TW09</accession>
<reference evidence="3" key="1">
    <citation type="submission" date="2016-10" db="EMBL/GenBank/DDBJ databases">
        <authorList>
            <person name="Varghese N."/>
            <person name="Submissions S."/>
        </authorList>
    </citation>
    <scope>NUCLEOTIDE SEQUENCE [LARGE SCALE GENOMIC DNA]</scope>
    <source>
        <strain evidence="3">CGMCC 4.3530</strain>
    </source>
</reference>
<feature type="transmembrane region" description="Helical" evidence="1">
    <location>
        <begin position="305"/>
        <end position="328"/>
    </location>
</feature>
<proteinExistence type="predicted"/>
<dbReference type="STRING" id="418495.SAMN05216215_1003229"/>
<feature type="transmembrane region" description="Helical" evidence="1">
    <location>
        <begin position="34"/>
        <end position="56"/>
    </location>
</feature>
<evidence type="ECO:0000256" key="1">
    <source>
        <dbReference type="SAM" id="Phobius"/>
    </source>
</evidence>
<dbReference type="Pfam" id="PF03806">
    <property type="entry name" value="ABG_transport"/>
    <property type="match status" value="1"/>
</dbReference>
<feature type="transmembrane region" description="Helical" evidence="1">
    <location>
        <begin position="391"/>
        <end position="411"/>
    </location>
</feature>
<dbReference type="AlphaFoldDB" id="A0A1H2TW09"/>
<feature type="transmembrane region" description="Helical" evidence="1">
    <location>
        <begin position="129"/>
        <end position="152"/>
    </location>
</feature>
<dbReference type="PANTHER" id="PTHR30282">
    <property type="entry name" value="P-AMINOBENZOYL GLUTAMATE TRANSPORTER"/>
    <property type="match status" value="1"/>
</dbReference>
<dbReference type="InterPro" id="IPR004697">
    <property type="entry name" value="AbgT"/>
</dbReference>
<evidence type="ECO:0000313" key="2">
    <source>
        <dbReference type="EMBL" id="SDW47549.1"/>
    </source>
</evidence>
<protein>
    <submittedName>
        <fullName evidence="2">Aminobenzoyl-glutamate transport protein</fullName>
    </submittedName>
</protein>
<feature type="transmembrane region" description="Helical" evidence="1">
    <location>
        <begin position="272"/>
        <end position="293"/>
    </location>
</feature>
<sequence length="515" mass="53659">MTTTGDARSTRSMSLLLRFLQGVERLGNKLPHPFWLFTMMAGLVIALSAVLSAIGVSAVSPVDGKTIQVKSLLSAEGVQAIIGDAVDNFAAFPPLALIIVVMLGVSVAEHSGLLSAMLRGSVTRVPAKYLTFVVALVGISGSVASDAAYVVLIPLGAMVFKAVGRSPVLGLVVAFGSISAGYNASLLLTPTDAILAGLTTTAAHLIDPNYTVTPLANYYFSIGSAIFLAFVITLVTEFVLTKRTAGMATDGDGAPDQQLGEMRLTAAERRGLRNAGLTLLALVAVLVAVLVPSGSPFRGEDGDVLGSPIITGVAYVLGFAFLLTGAVYGRSTGSIGRAAEIPGAMTKGVVDLAPVVVLFFAASQFLAYFKWTHIGEIIAIHGAALLQAANVHPLVLFLGLIALVTCINLVITSGSAQWALVGPILVPMFMLLSVSPETTQAVYRIADSATNLISPMSPYFAMALGLLQRYRKEAGIGTLMSLTIPISFAVLVSWTLFFIAWWALGVPLGPGAPVR</sequence>
<keyword evidence="1" id="KW-1133">Transmembrane helix</keyword>
<dbReference type="PANTHER" id="PTHR30282:SF0">
    <property type="entry name" value="P-AMINOBENZOYL-GLUTAMATE TRANSPORT PROTEIN"/>
    <property type="match status" value="1"/>
</dbReference>
<feature type="transmembrane region" description="Helical" evidence="1">
    <location>
        <begin position="448"/>
        <end position="467"/>
    </location>
</feature>
<dbReference type="GO" id="GO:1902604">
    <property type="term" value="P:p-aminobenzoyl-glutamate transmembrane transport"/>
    <property type="evidence" value="ECO:0007669"/>
    <property type="project" value="InterPro"/>
</dbReference>
<evidence type="ECO:0000313" key="3">
    <source>
        <dbReference type="Proteomes" id="UP000199529"/>
    </source>
</evidence>
<feature type="transmembrane region" description="Helical" evidence="1">
    <location>
        <begin position="418"/>
        <end position="436"/>
    </location>
</feature>
<feature type="transmembrane region" description="Helical" evidence="1">
    <location>
        <begin position="349"/>
        <end position="371"/>
    </location>
</feature>
<organism evidence="2 3">
    <name type="scientific">Saccharopolyspora shandongensis</name>
    <dbReference type="NCBI Taxonomy" id="418495"/>
    <lineage>
        <taxon>Bacteria</taxon>
        <taxon>Bacillati</taxon>
        <taxon>Actinomycetota</taxon>
        <taxon>Actinomycetes</taxon>
        <taxon>Pseudonocardiales</taxon>
        <taxon>Pseudonocardiaceae</taxon>
        <taxon>Saccharopolyspora</taxon>
    </lineage>
</organism>
<keyword evidence="1" id="KW-0812">Transmembrane</keyword>
<feature type="transmembrane region" description="Helical" evidence="1">
    <location>
        <begin position="479"/>
        <end position="504"/>
    </location>
</feature>
<gene>
    <name evidence="2" type="ORF">SAMN05216215_1003229</name>
</gene>
<keyword evidence="3" id="KW-1185">Reference proteome</keyword>
<feature type="transmembrane region" description="Helical" evidence="1">
    <location>
        <begin position="158"/>
        <end position="178"/>
    </location>
</feature>